<dbReference type="RefSeq" id="WP_270898287.1">
    <property type="nucleotide sequence ID" value="NZ_JBHSPF010000022.1"/>
</dbReference>
<evidence type="ECO:0000256" key="1">
    <source>
        <dbReference type="SAM" id="SignalP"/>
    </source>
</evidence>
<comment type="caution">
    <text evidence="2">The sequence shown here is derived from an EMBL/GenBank/DDBJ whole genome shotgun (WGS) entry which is preliminary data.</text>
</comment>
<dbReference type="PROSITE" id="PS51257">
    <property type="entry name" value="PROKAR_LIPOPROTEIN"/>
    <property type="match status" value="1"/>
</dbReference>
<dbReference type="PANTHER" id="PTHR42941:SF1">
    <property type="entry name" value="SLL1037 PROTEIN"/>
    <property type="match status" value="1"/>
</dbReference>
<evidence type="ECO:0000313" key="3">
    <source>
        <dbReference type="Proteomes" id="UP001596143"/>
    </source>
</evidence>
<accession>A0ABW0U4T3</accession>
<dbReference type="InterPro" id="IPR011852">
    <property type="entry name" value="TRAP_TAXI"/>
</dbReference>
<name>A0ABW0U4T3_9BACI</name>
<gene>
    <name evidence="2" type="ORF">ACFPTR_05785</name>
</gene>
<dbReference type="EMBL" id="JBHSPF010000022">
    <property type="protein sequence ID" value="MFC5628408.1"/>
    <property type="molecule type" value="Genomic_DNA"/>
</dbReference>
<dbReference type="Pfam" id="PF16868">
    <property type="entry name" value="NMT1_3"/>
    <property type="match status" value="1"/>
</dbReference>
<reference evidence="3" key="1">
    <citation type="journal article" date="2019" name="Int. J. Syst. Evol. Microbiol.">
        <title>The Global Catalogue of Microorganisms (GCM) 10K type strain sequencing project: providing services to taxonomists for standard genome sequencing and annotation.</title>
        <authorList>
            <consortium name="The Broad Institute Genomics Platform"/>
            <consortium name="The Broad Institute Genome Sequencing Center for Infectious Disease"/>
            <person name="Wu L."/>
            <person name="Ma J."/>
        </authorList>
    </citation>
    <scope>NUCLEOTIDE SEQUENCE [LARGE SCALE GENOMIC DNA]</scope>
    <source>
        <strain evidence="3">CGMCC 1.15790</strain>
    </source>
</reference>
<dbReference type="NCBIfam" id="TIGR02122">
    <property type="entry name" value="TRAP_TAXI"/>
    <property type="match status" value="1"/>
</dbReference>
<feature type="chain" id="PRO_5046399731" evidence="1">
    <location>
        <begin position="33"/>
        <end position="366"/>
    </location>
</feature>
<sequence length="366" mass="40002">MYDKRNYVLIVTMVFIALVLVACGQSSSTTEAEGSTSEMKDNLIIGTHPSGSSYHTTGSAVANVVNEHSSLQVTVQPYEGPNAWMPLLNSGEIDMGVISSLDLFWGIQGEYGHPEPHSNVRAFIVGNYPPTVGMVVKEDSDIMTTADLKGKKVATGYAGNHLNHLLSEYHLNSVGLTWDDVEPVPVTAAIDGLEALRDGRVDAALGLGPISAVTMEVHSAVGGLRVLNLADVEPENIEDFPEDVAQKIGEGIPGARPAVHEDMGILEGKTATGYEYPIMLATTTKLNEETVYKTLEAIWENYEELHSVHAWLEDWSPDTMFQEKPPVPYHPGAIQFFKDQGLWTEDAEKHHQELLDALRPVLDSNR</sequence>
<keyword evidence="1" id="KW-0732">Signal</keyword>
<evidence type="ECO:0000313" key="2">
    <source>
        <dbReference type="EMBL" id="MFC5628408.1"/>
    </source>
</evidence>
<protein>
    <submittedName>
        <fullName evidence="2">TAXI family TRAP transporter solute-binding subunit</fullName>
    </submittedName>
</protein>
<dbReference type="Gene3D" id="3.40.190.10">
    <property type="entry name" value="Periplasmic binding protein-like II"/>
    <property type="match status" value="2"/>
</dbReference>
<organism evidence="2 3">
    <name type="scientific">Aliibacillus thermotolerans</name>
    <dbReference type="NCBI Taxonomy" id="1834418"/>
    <lineage>
        <taxon>Bacteria</taxon>
        <taxon>Bacillati</taxon>
        <taxon>Bacillota</taxon>
        <taxon>Bacilli</taxon>
        <taxon>Bacillales</taxon>
        <taxon>Bacillaceae</taxon>
        <taxon>Aliibacillus</taxon>
    </lineage>
</organism>
<proteinExistence type="predicted"/>
<dbReference type="PANTHER" id="PTHR42941">
    <property type="entry name" value="SLL1037 PROTEIN"/>
    <property type="match status" value="1"/>
</dbReference>
<dbReference type="SUPFAM" id="SSF53850">
    <property type="entry name" value="Periplasmic binding protein-like II"/>
    <property type="match status" value="1"/>
</dbReference>
<dbReference type="Proteomes" id="UP001596143">
    <property type="component" value="Unassembled WGS sequence"/>
</dbReference>
<feature type="signal peptide" evidence="1">
    <location>
        <begin position="1"/>
        <end position="32"/>
    </location>
</feature>
<keyword evidence="3" id="KW-1185">Reference proteome</keyword>